<protein>
    <submittedName>
        <fullName evidence="1">Uncharacterized protein</fullName>
    </submittedName>
</protein>
<accession>A0A268NTF8</accession>
<reference evidence="1 2" key="1">
    <citation type="submission" date="2017-07" db="EMBL/GenBank/DDBJ databases">
        <title>Isolation and whole genome analysis of endospore-forming bacteria from heroin.</title>
        <authorList>
            <person name="Kalinowski J."/>
            <person name="Ahrens B."/>
            <person name="Al-Dilaimi A."/>
            <person name="Winkler A."/>
            <person name="Wibberg D."/>
            <person name="Schleenbecker U."/>
            <person name="Ruckert C."/>
            <person name="Wolfel R."/>
            <person name="Grass G."/>
        </authorList>
    </citation>
    <scope>NUCLEOTIDE SEQUENCE [LARGE SCALE GENOMIC DNA]</scope>
    <source>
        <strain evidence="1 2">7539</strain>
    </source>
</reference>
<sequence length="272" mass="30926">MKSYLKLFDFELRRVMPLFLGGLGLFALMQFAVVFIYTQTTLNEYNAHLASGRTAAEFLMENGPISISLFLFSPLYVGPLIFLFGALFCYALLIWYKEWYGSHPFIHRLLMLPNSRMHVYFAKLSAIAFMAIVVYAFQLCLYPLQDLFLSLRLPNEILETGNLNATLDFVFIHVFNTENYFMDLFIMFGCGLFALTTIFTMVLIERSFRLIGIAFALSYGGVVLCAATVPLGMLSGQIYDSERFFVGIALVTLLIAINLLLSRRLIAKYVTV</sequence>
<comment type="caution">
    <text evidence="1">The sequence shown here is derived from an EMBL/GenBank/DDBJ whole genome shotgun (WGS) entry which is preliminary data.</text>
</comment>
<proteinExistence type="predicted"/>
<name>A0A268NTF8_SHOCL</name>
<dbReference type="Proteomes" id="UP000216207">
    <property type="component" value="Unassembled WGS sequence"/>
</dbReference>
<dbReference type="RefSeq" id="WP_035202808.1">
    <property type="nucleotide sequence ID" value="NZ_CP012475.1"/>
</dbReference>
<dbReference type="EMBL" id="NPCC01000047">
    <property type="protein sequence ID" value="PAE86797.1"/>
    <property type="molecule type" value="Genomic_DNA"/>
</dbReference>
<evidence type="ECO:0000313" key="2">
    <source>
        <dbReference type="Proteomes" id="UP000216207"/>
    </source>
</evidence>
<organism evidence="1 2">
    <name type="scientific">Shouchella clausii</name>
    <name type="common">Alkalihalobacillus clausii</name>
    <dbReference type="NCBI Taxonomy" id="79880"/>
    <lineage>
        <taxon>Bacteria</taxon>
        <taxon>Bacillati</taxon>
        <taxon>Bacillota</taxon>
        <taxon>Bacilli</taxon>
        <taxon>Bacillales</taxon>
        <taxon>Bacillaceae</taxon>
        <taxon>Shouchella</taxon>
    </lineage>
</organism>
<evidence type="ECO:0000313" key="1">
    <source>
        <dbReference type="EMBL" id="PAE86797.1"/>
    </source>
</evidence>
<gene>
    <name evidence="1" type="ORF">CHH72_21685</name>
</gene>
<dbReference type="AlphaFoldDB" id="A0A268NTF8"/>